<dbReference type="SMART" id="SM00280">
    <property type="entry name" value="KAZAL"/>
    <property type="match status" value="1"/>
</dbReference>
<reference evidence="3 4" key="1">
    <citation type="journal article" date="2020" name="G3 (Bethesda)">
        <title>Improved Reference Genome for Cyclotella cryptica CCMP332, a Model for Cell Wall Morphogenesis, Salinity Adaptation, and Lipid Production in Diatoms (Bacillariophyta).</title>
        <authorList>
            <person name="Roberts W.R."/>
            <person name="Downey K.M."/>
            <person name="Ruck E.C."/>
            <person name="Traller J.C."/>
            <person name="Alverson A.J."/>
        </authorList>
    </citation>
    <scope>NUCLEOTIDE SEQUENCE [LARGE SCALE GENOMIC DNA]</scope>
    <source>
        <strain evidence="3 4">CCMP332</strain>
    </source>
</reference>
<dbReference type="SUPFAM" id="SSF100895">
    <property type="entry name" value="Kazal-type serine protease inhibitors"/>
    <property type="match status" value="1"/>
</dbReference>
<comment type="caution">
    <text evidence="3">The sequence shown here is derived from an EMBL/GenBank/DDBJ whole genome shotgun (WGS) entry which is preliminary data.</text>
</comment>
<dbReference type="Gene3D" id="3.30.60.30">
    <property type="match status" value="1"/>
</dbReference>
<dbReference type="AlphaFoldDB" id="A0ABD3PUA0"/>
<dbReference type="Pfam" id="PF00050">
    <property type="entry name" value="Kazal_1"/>
    <property type="match status" value="1"/>
</dbReference>
<dbReference type="Proteomes" id="UP001516023">
    <property type="component" value="Unassembled WGS sequence"/>
</dbReference>
<name>A0ABD3PUA0_9STRA</name>
<evidence type="ECO:0000313" key="4">
    <source>
        <dbReference type="Proteomes" id="UP001516023"/>
    </source>
</evidence>
<proteinExistence type="predicted"/>
<feature type="signal peptide" evidence="1">
    <location>
        <begin position="1"/>
        <end position="21"/>
    </location>
</feature>
<gene>
    <name evidence="3" type="ORF">HJC23_011488</name>
</gene>
<keyword evidence="4" id="KW-1185">Reference proteome</keyword>
<protein>
    <recommendedName>
        <fullName evidence="2">Kazal-like domain-containing protein</fullName>
    </recommendedName>
</protein>
<dbReference type="PROSITE" id="PS51465">
    <property type="entry name" value="KAZAL_2"/>
    <property type="match status" value="1"/>
</dbReference>
<dbReference type="EMBL" id="JABMIG020000114">
    <property type="protein sequence ID" value="KAL3791432.1"/>
    <property type="molecule type" value="Genomic_DNA"/>
</dbReference>
<feature type="chain" id="PRO_5044864996" description="Kazal-like domain-containing protein" evidence="1">
    <location>
        <begin position="22"/>
        <end position="109"/>
    </location>
</feature>
<evidence type="ECO:0000313" key="3">
    <source>
        <dbReference type="EMBL" id="KAL3791432.1"/>
    </source>
</evidence>
<keyword evidence="1" id="KW-0732">Signal</keyword>
<evidence type="ECO:0000256" key="1">
    <source>
        <dbReference type="SAM" id="SignalP"/>
    </source>
</evidence>
<feature type="domain" description="Kazal-like" evidence="2">
    <location>
        <begin position="62"/>
        <end position="109"/>
    </location>
</feature>
<sequence length="109" mass="11563">MHVTTLFFALILALSQFSADGALPGSTQDTATSLRSQTCSGNSDCSGGSFCRVKKGGCKRKRKSNGFCKKKELFCPRIYKPVCGCDGKTYSNACVCESKGVSVAKNGKC</sequence>
<accession>A0ABD3PUA0</accession>
<dbReference type="InterPro" id="IPR002350">
    <property type="entry name" value="Kazal_dom"/>
</dbReference>
<dbReference type="InterPro" id="IPR036058">
    <property type="entry name" value="Kazal_dom_sf"/>
</dbReference>
<evidence type="ECO:0000259" key="2">
    <source>
        <dbReference type="PROSITE" id="PS51465"/>
    </source>
</evidence>
<organism evidence="3 4">
    <name type="scientific">Cyclotella cryptica</name>
    <dbReference type="NCBI Taxonomy" id="29204"/>
    <lineage>
        <taxon>Eukaryota</taxon>
        <taxon>Sar</taxon>
        <taxon>Stramenopiles</taxon>
        <taxon>Ochrophyta</taxon>
        <taxon>Bacillariophyta</taxon>
        <taxon>Coscinodiscophyceae</taxon>
        <taxon>Thalassiosirophycidae</taxon>
        <taxon>Stephanodiscales</taxon>
        <taxon>Stephanodiscaceae</taxon>
        <taxon>Cyclotella</taxon>
    </lineage>
</organism>